<sequence>MKSVPREKLGGFAVSSSFGRDLHDTSSHVPGFGQFVALVCSWYDNGTPSGYPESHDQTVSAVNRFQLLSHISAGLQHVHPCSQGDLTRVESVGTSYFTSALDGTVW</sequence>
<dbReference type="Proteomes" id="UP000823399">
    <property type="component" value="Unassembled WGS sequence"/>
</dbReference>
<comment type="caution">
    <text evidence="1">The sequence shown here is derived from an EMBL/GenBank/DDBJ whole genome shotgun (WGS) entry which is preliminary data.</text>
</comment>
<organism evidence="1 2">
    <name type="scientific">Suillus discolor</name>
    <dbReference type="NCBI Taxonomy" id="1912936"/>
    <lineage>
        <taxon>Eukaryota</taxon>
        <taxon>Fungi</taxon>
        <taxon>Dikarya</taxon>
        <taxon>Basidiomycota</taxon>
        <taxon>Agaricomycotina</taxon>
        <taxon>Agaricomycetes</taxon>
        <taxon>Agaricomycetidae</taxon>
        <taxon>Boletales</taxon>
        <taxon>Suillineae</taxon>
        <taxon>Suillaceae</taxon>
        <taxon>Suillus</taxon>
    </lineage>
</organism>
<accession>A0A9P7JNT5</accession>
<evidence type="ECO:0000313" key="2">
    <source>
        <dbReference type="Proteomes" id="UP000823399"/>
    </source>
</evidence>
<evidence type="ECO:0000313" key="1">
    <source>
        <dbReference type="EMBL" id="KAG2092818.1"/>
    </source>
</evidence>
<proteinExistence type="predicted"/>
<dbReference type="EMBL" id="JABBWM010000088">
    <property type="protein sequence ID" value="KAG2092818.1"/>
    <property type="molecule type" value="Genomic_DNA"/>
</dbReference>
<dbReference type="GeneID" id="64701144"/>
<protein>
    <submittedName>
        <fullName evidence="1">Uncharacterized protein</fullName>
    </submittedName>
</protein>
<reference evidence="1" key="1">
    <citation type="journal article" date="2020" name="New Phytol.">
        <title>Comparative genomics reveals dynamic genome evolution in host specialist ectomycorrhizal fungi.</title>
        <authorList>
            <person name="Lofgren L.A."/>
            <person name="Nguyen N.H."/>
            <person name="Vilgalys R."/>
            <person name="Ruytinx J."/>
            <person name="Liao H.L."/>
            <person name="Branco S."/>
            <person name="Kuo A."/>
            <person name="LaButti K."/>
            <person name="Lipzen A."/>
            <person name="Andreopoulos W."/>
            <person name="Pangilinan J."/>
            <person name="Riley R."/>
            <person name="Hundley H."/>
            <person name="Na H."/>
            <person name="Barry K."/>
            <person name="Grigoriev I.V."/>
            <person name="Stajich J.E."/>
            <person name="Kennedy P.G."/>
        </authorList>
    </citation>
    <scope>NUCLEOTIDE SEQUENCE</scope>
    <source>
        <strain evidence="1">FC423</strain>
    </source>
</reference>
<keyword evidence="2" id="KW-1185">Reference proteome</keyword>
<dbReference type="RefSeq" id="XP_041286993.1">
    <property type="nucleotide sequence ID" value="XM_041438885.1"/>
</dbReference>
<dbReference type="AlphaFoldDB" id="A0A9P7JNT5"/>
<gene>
    <name evidence="1" type="ORF">F5147DRAFT_721855</name>
</gene>
<dbReference type="OrthoDB" id="428480at2759"/>
<name>A0A9P7JNT5_9AGAM</name>